<reference evidence="1 2" key="1">
    <citation type="submission" date="2010-04" db="EMBL/GenBank/DDBJ databases">
        <title>The Genome Sequence of Escherichia coli TA447.</title>
        <authorList>
            <consortium name="The Broad Institute Genome Sequencing Platform"/>
            <consortium name="The Broad Institute Genome Sequencing Center for Infectious Disease"/>
            <person name="Feldgarden M."/>
            <person name="Gordon D.M."/>
            <person name="Johnson J.R."/>
            <person name="Johnston B.D."/>
            <person name="Young S."/>
            <person name="Zeng Q."/>
            <person name="Koehrsen M."/>
            <person name="Alvarado L."/>
            <person name="Berlin A.M."/>
            <person name="Borenstein D."/>
            <person name="Chapman S.B."/>
            <person name="Chen Z."/>
            <person name="Engels R."/>
            <person name="Freedman E."/>
            <person name="Gellesch M."/>
            <person name="Goldberg J."/>
            <person name="Griggs A."/>
            <person name="Gujja S."/>
            <person name="Heilman E.R."/>
            <person name="Heiman D.I."/>
            <person name="Hepburn T.A."/>
            <person name="Howarth C."/>
            <person name="Jen D."/>
            <person name="Larson L."/>
            <person name="Mehta T."/>
            <person name="Park D."/>
            <person name="Pearson M."/>
            <person name="Richards J."/>
            <person name="Roberts A."/>
            <person name="Saif S."/>
            <person name="Shea T.D."/>
            <person name="Shenoy N."/>
            <person name="Sisk P."/>
            <person name="Stolte C."/>
            <person name="Sykes S.N."/>
            <person name="Walk T."/>
            <person name="White J."/>
            <person name="Yandava C."/>
            <person name="Haas B."/>
            <person name="Henn M.R."/>
            <person name="Nusbaum C."/>
            <person name="Birren B."/>
        </authorList>
    </citation>
    <scope>NUCLEOTIDE SEQUENCE [LARGE SCALE GENOMIC DNA]</scope>
    <source>
        <strain evidence="1 2">TA447</strain>
    </source>
</reference>
<gene>
    <name evidence="1" type="ORF">ECXG_04274</name>
</gene>
<evidence type="ECO:0000313" key="1">
    <source>
        <dbReference type="EMBL" id="OSK88075.1"/>
    </source>
</evidence>
<dbReference type="AlphaFoldDB" id="A0A1X3ITD9"/>
<organism evidence="1 2">
    <name type="scientific">Escherichia coli TA447</name>
    <dbReference type="NCBI Taxonomy" id="656447"/>
    <lineage>
        <taxon>Bacteria</taxon>
        <taxon>Pseudomonadati</taxon>
        <taxon>Pseudomonadota</taxon>
        <taxon>Gammaproteobacteria</taxon>
        <taxon>Enterobacterales</taxon>
        <taxon>Enterobacteriaceae</taxon>
        <taxon>Escherichia</taxon>
    </lineage>
</organism>
<sequence length="69" mass="7713">MLEEYGVETLQGLVRAPAGVLSVLSVPTVNRWLSLYRLDQPRLLREPPATRFQAEYSMTAGSLICHLPT</sequence>
<dbReference type="Proteomes" id="UP000193942">
    <property type="component" value="Unassembled WGS sequence"/>
</dbReference>
<dbReference type="EMBL" id="ADIZ01000046">
    <property type="protein sequence ID" value="OSK88075.1"/>
    <property type="molecule type" value="Genomic_DNA"/>
</dbReference>
<protein>
    <submittedName>
        <fullName evidence="1">Site-specific recombinase, phage integrase family</fullName>
    </submittedName>
</protein>
<comment type="caution">
    <text evidence="1">The sequence shown here is derived from an EMBL/GenBank/DDBJ whole genome shotgun (WGS) entry which is preliminary data.</text>
</comment>
<evidence type="ECO:0000313" key="2">
    <source>
        <dbReference type="Proteomes" id="UP000193942"/>
    </source>
</evidence>
<proteinExistence type="predicted"/>
<accession>A0A1X3ITD9</accession>
<name>A0A1X3ITD9_ECOLX</name>